<dbReference type="InterPro" id="IPR026992">
    <property type="entry name" value="DIOX_N"/>
</dbReference>
<organism evidence="2">
    <name type="scientific">marine metagenome</name>
    <dbReference type="NCBI Taxonomy" id="408172"/>
    <lineage>
        <taxon>unclassified sequences</taxon>
        <taxon>metagenomes</taxon>
        <taxon>ecological metagenomes</taxon>
    </lineage>
</organism>
<evidence type="ECO:0000259" key="1">
    <source>
        <dbReference type="Pfam" id="PF14226"/>
    </source>
</evidence>
<dbReference type="Gene3D" id="2.60.120.330">
    <property type="entry name" value="B-lactam Antibiotic, Isopenicillin N Synthase, Chain"/>
    <property type="match status" value="1"/>
</dbReference>
<dbReference type="EMBL" id="UINC01151927">
    <property type="protein sequence ID" value="SVD45817.1"/>
    <property type="molecule type" value="Genomic_DNA"/>
</dbReference>
<feature type="domain" description="Non-haem dioxygenase N-terminal" evidence="1">
    <location>
        <begin position="14"/>
        <end position="130"/>
    </location>
</feature>
<name>A0A382VH60_9ZZZZ</name>
<protein>
    <recommendedName>
        <fullName evidence="1">Non-haem dioxygenase N-terminal domain-containing protein</fullName>
    </recommendedName>
</protein>
<dbReference type="SUPFAM" id="SSF51197">
    <property type="entry name" value="Clavaminate synthase-like"/>
    <property type="match status" value="1"/>
</dbReference>
<sequence>MNDVNFIPPAGKDIPILDMTPLSTGGNIGNLAREMNEACKQTAFFYVKNHGIAQSTIDSVMEASKLFFGQPIKTRMLSIKDQFHRGYLPFGTTQYPGQGPDLKDSYDVGIDLPLGDPDVIADLPLHGPNQ</sequence>
<accession>A0A382VH60</accession>
<reference evidence="2" key="1">
    <citation type="submission" date="2018-05" db="EMBL/GenBank/DDBJ databases">
        <authorList>
            <person name="Lanie J.A."/>
            <person name="Ng W.-L."/>
            <person name="Kazmierczak K.M."/>
            <person name="Andrzejewski T.M."/>
            <person name="Davidsen T.M."/>
            <person name="Wayne K.J."/>
            <person name="Tettelin H."/>
            <person name="Glass J.I."/>
            <person name="Rusch D."/>
            <person name="Podicherti R."/>
            <person name="Tsui H.-C.T."/>
            <person name="Winkler M.E."/>
        </authorList>
    </citation>
    <scope>NUCLEOTIDE SEQUENCE</scope>
</reference>
<gene>
    <name evidence="2" type="ORF">METZ01_LOCUS398671</name>
</gene>
<dbReference type="Pfam" id="PF14226">
    <property type="entry name" value="DIOX_N"/>
    <property type="match status" value="1"/>
</dbReference>
<proteinExistence type="predicted"/>
<feature type="non-terminal residue" evidence="2">
    <location>
        <position position="130"/>
    </location>
</feature>
<evidence type="ECO:0000313" key="2">
    <source>
        <dbReference type="EMBL" id="SVD45817.1"/>
    </source>
</evidence>
<dbReference type="InterPro" id="IPR027443">
    <property type="entry name" value="IPNS-like_sf"/>
</dbReference>
<dbReference type="AlphaFoldDB" id="A0A382VH60"/>